<dbReference type="SUPFAM" id="SSF48317">
    <property type="entry name" value="Acid phosphatase/Vanadium-dependent haloperoxidase"/>
    <property type="match status" value="1"/>
</dbReference>
<keyword evidence="1" id="KW-0472">Membrane</keyword>
<evidence type="ECO:0000256" key="1">
    <source>
        <dbReference type="SAM" id="Phobius"/>
    </source>
</evidence>
<protein>
    <submittedName>
        <fullName evidence="3">PAP2 superfamily protein</fullName>
    </submittedName>
</protein>
<feature type="transmembrane region" description="Helical" evidence="1">
    <location>
        <begin position="65"/>
        <end position="83"/>
    </location>
</feature>
<evidence type="ECO:0000313" key="4">
    <source>
        <dbReference type="Proteomes" id="UP000027327"/>
    </source>
</evidence>
<dbReference type="EMBL" id="JMOD01000054">
    <property type="protein sequence ID" value="KCY17602.1"/>
    <property type="molecule type" value="Genomic_DNA"/>
</dbReference>
<reference evidence="3 4" key="1">
    <citation type="submission" date="2014-04" db="EMBL/GenBank/DDBJ databases">
        <title>Comparative genomics and transcriptomics to identify genetic mechanisms underlying the emergence of carbapenem resistant Acinetobacter baumannii (CRAb).</title>
        <authorList>
            <person name="Harris A.D."/>
            <person name="Johnson K.J."/>
            <person name="George J."/>
            <person name="Nadendla S."/>
            <person name="Daugherty S.C."/>
            <person name="Parankush S."/>
            <person name="Sadzewicz L."/>
            <person name="Tallon L."/>
            <person name="Sengamalay N."/>
            <person name="Hazen T.H."/>
            <person name="Rasko D.A."/>
        </authorList>
    </citation>
    <scope>NUCLEOTIDE SEQUENCE [LARGE SCALE GENOMIC DNA]</scope>
    <source>
        <strain evidence="3 4">21072</strain>
    </source>
</reference>
<evidence type="ECO:0000259" key="2">
    <source>
        <dbReference type="Pfam" id="PF01569"/>
    </source>
</evidence>
<comment type="caution">
    <text evidence="3">The sequence shown here is derived from an EMBL/GenBank/DDBJ whole genome shotgun (WGS) entry which is preliminary data.</text>
</comment>
<accession>A0A062IGE3</accession>
<dbReference type="Pfam" id="PF01569">
    <property type="entry name" value="PAP2"/>
    <property type="match status" value="1"/>
</dbReference>
<dbReference type="InterPro" id="IPR036938">
    <property type="entry name" value="PAP2/HPO_sf"/>
</dbReference>
<evidence type="ECO:0000313" key="3">
    <source>
        <dbReference type="EMBL" id="KCY17602.1"/>
    </source>
</evidence>
<name>A0A062IGE3_ACIBA</name>
<feature type="domain" description="Phosphatidic acid phosphatase type 2/haloperoxidase" evidence="2">
    <location>
        <begin position="8"/>
        <end position="83"/>
    </location>
</feature>
<dbReference type="Proteomes" id="UP000027327">
    <property type="component" value="Unassembled WGS sequence"/>
</dbReference>
<dbReference type="InterPro" id="IPR000326">
    <property type="entry name" value="PAP2/HPO"/>
</dbReference>
<dbReference type="AlphaFoldDB" id="A0A062IGE3"/>
<dbReference type="Gene3D" id="1.20.144.10">
    <property type="entry name" value="Phosphatidic acid phosphatase type 2/haloperoxidase"/>
    <property type="match status" value="1"/>
</dbReference>
<dbReference type="PATRIC" id="fig|1310697.3.peg.2657"/>
<keyword evidence="1" id="KW-0812">Transmembrane</keyword>
<sequence>MGVGTTFIEHAPTASFPSNHMLIFSTIALSYLFAQRKMIGIILLFLSFVVAWSRIYLGVHFPLDMLGAFIVALLVNTAGYYFWNVYGTPLTAFFIHLYQIICKPLLDRGLIK</sequence>
<feature type="transmembrane region" description="Helical" evidence="1">
    <location>
        <begin position="41"/>
        <end position="59"/>
    </location>
</feature>
<organism evidence="3 4">
    <name type="scientific">Acinetobacter baumannii 21072</name>
    <dbReference type="NCBI Taxonomy" id="1310697"/>
    <lineage>
        <taxon>Bacteria</taxon>
        <taxon>Pseudomonadati</taxon>
        <taxon>Pseudomonadota</taxon>
        <taxon>Gammaproteobacteria</taxon>
        <taxon>Moraxellales</taxon>
        <taxon>Moraxellaceae</taxon>
        <taxon>Acinetobacter</taxon>
        <taxon>Acinetobacter calcoaceticus/baumannii complex</taxon>
    </lineage>
</organism>
<gene>
    <name evidence="3" type="ORF">J596_2767</name>
</gene>
<keyword evidence="1" id="KW-1133">Transmembrane helix</keyword>
<feature type="transmembrane region" description="Helical" evidence="1">
    <location>
        <begin position="16"/>
        <end position="34"/>
    </location>
</feature>
<proteinExistence type="predicted"/>